<protein>
    <submittedName>
        <fullName evidence="1">Adenosine deaminase</fullName>
    </submittedName>
</protein>
<keyword evidence="2" id="KW-1185">Reference proteome</keyword>
<dbReference type="PANTHER" id="PTHR11409">
    <property type="entry name" value="ADENOSINE DEAMINASE"/>
    <property type="match status" value="1"/>
</dbReference>
<evidence type="ECO:0000313" key="2">
    <source>
        <dbReference type="Proteomes" id="UP000189410"/>
    </source>
</evidence>
<sequence length="799" mass="92309">MEYFLLNSTNLLSRLSAASLYESSLDEVVASSVFLTQYEQARSLPDHFAKSAWLSLEQQLKQRSMKIGPIAALRLIAEKFVKNEKGGPKVDLALFSEWQTLMSRVSSLPIMACHQVFGSASDCQEYNFRWPLYPYHPAVEDYIIRERLHETHQHLNGSTSAEECWLDALKQPEVTIRDFEKGWASQEVKQLCAQIDTSLTPEVFRDRLQIASNIREILCRVAQGMELPEWMMSLQHPQQLADSTVLHEGREHGFTTVWPTEEKYNQEAEFKLLVLLLERWCYGAPEGLERLLWIYLLIQNQYLTLLVQRDDFFGFDQFQKYTMTELREETEKSYLSRFNHAHGVGMYSQVRYLEGRFAPKNDPSKMHKLLFRVLRGYWEYLKGHMTVDWVHSQPLNITQALDNLEQVKPNNICADLALVPHFIKRMPKKNEVYPYALLLKDLKNQAAILTDILKYEPRLTRWIRGVDAAANEMHAPPELFGPLFRVLAKSSIAHFTYHVGEDFPHLISGIRSIDDALKFLPLRNGDRLGHCTAIGITPNTWKRSLPSPLSMTKETRLLDLVFIWREFRSHPERLRYASDAAIEAVSLAHDVFSLEEDISITTLDKVFELRGVLAESEGLLGELNEPLKPKSLWLEEYEHARELAKTAGMKKPLMLYQQWLTANNVRKKRAEYVEVDLEYLPDEALVSLQQTVMEKMADRNIAIECPPTSNTRISQYREVSEHHIFRWMGLPGETIEGDVPMSICLGSDDPGIFAADLKSEFYHLFVVLTRKFGLSPAEALRKVAELNENGRIYRFHDVR</sequence>
<dbReference type="SUPFAM" id="SSF51556">
    <property type="entry name" value="Metallo-dependent hydrolases"/>
    <property type="match status" value="1"/>
</dbReference>
<accession>A0ABX3KDU1</accession>
<proteinExistence type="predicted"/>
<dbReference type="InterPro" id="IPR032466">
    <property type="entry name" value="Metal_Hydrolase"/>
</dbReference>
<dbReference type="Proteomes" id="UP000189410">
    <property type="component" value="Unassembled WGS sequence"/>
</dbReference>
<dbReference type="Gene3D" id="3.20.20.140">
    <property type="entry name" value="Metal-dependent hydrolases"/>
    <property type="match status" value="2"/>
</dbReference>
<comment type="caution">
    <text evidence="1">The sequence shown here is derived from an EMBL/GenBank/DDBJ whole genome shotgun (WGS) entry which is preliminary data.</text>
</comment>
<reference evidence="1 2" key="1">
    <citation type="journal article" date="2017" name="Genome Announc.">
        <title>Draft Genome Sequences of Salinivibrio proteolyticus, Salinivibrio sharmensis, Salinivibrio siamensis, Salinivibrio costicola subsp. alcaliphilus, Salinivibrio costicola subsp. vallismortis, and 29 New Isolates Belonging to the Genus Salinivibrio.</title>
        <authorList>
            <person name="Lopez-Hermoso C."/>
            <person name="de la Haba R.R."/>
            <person name="Sanchez-Porro C."/>
            <person name="Bayliss S.C."/>
            <person name="Feil E.J."/>
            <person name="Ventosa A."/>
        </authorList>
    </citation>
    <scope>NUCLEOTIDE SEQUENCE [LARGE SCALE GENOMIC DNA]</scope>
    <source>
        <strain evidence="1 2">JCM 14472</strain>
    </source>
</reference>
<gene>
    <name evidence="1" type="ORF">BZG73_02635</name>
</gene>
<name>A0ABX3KDU1_9GAMM</name>
<evidence type="ECO:0000313" key="1">
    <source>
        <dbReference type="EMBL" id="OOE87114.1"/>
    </source>
</evidence>
<dbReference type="RefSeq" id="WP_077667500.1">
    <property type="nucleotide sequence ID" value="NZ_MUFB01000003.1"/>
</dbReference>
<dbReference type="InterPro" id="IPR006330">
    <property type="entry name" value="Ado/ade_deaminase"/>
</dbReference>
<organism evidence="1 2">
    <name type="scientific">Salinivibrio siamensis</name>
    <dbReference type="NCBI Taxonomy" id="414286"/>
    <lineage>
        <taxon>Bacteria</taxon>
        <taxon>Pseudomonadati</taxon>
        <taxon>Pseudomonadota</taxon>
        <taxon>Gammaproteobacteria</taxon>
        <taxon>Vibrionales</taxon>
        <taxon>Vibrionaceae</taxon>
        <taxon>Salinivibrio</taxon>
    </lineage>
</organism>
<dbReference type="PANTHER" id="PTHR11409:SF43">
    <property type="entry name" value="ADENOSINE DEAMINASE"/>
    <property type="match status" value="1"/>
</dbReference>
<dbReference type="EMBL" id="MUFB01000003">
    <property type="protein sequence ID" value="OOE87114.1"/>
    <property type="molecule type" value="Genomic_DNA"/>
</dbReference>